<evidence type="ECO:0000256" key="4">
    <source>
        <dbReference type="PROSITE-ProRule" id="PRU00335"/>
    </source>
</evidence>
<dbReference type="OrthoDB" id="326421at2"/>
<evidence type="ECO:0000259" key="5">
    <source>
        <dbReference type="PROSITE" id="PS50977"/>
    </source>
</evidence>
<keyword evidence="2 4" id="KW-0238">DNA-binding</keyword>
<dbReference type="InterPro" id="IPR011075">
    <property type="entry name" value="TetR_C"/>
</dbReference>
<sequence>MNLPAPATAKGAHTRDMLLSRACELAARVGLEGVSIGELANAAGMSKSGVFAHFGSREDLVRQTLEWAAAGFTDQVLVPALRRPRGLPRLQAVIEGWMDWILAHPDGCVFLGAISEYDGRPGPMREFVTELMERWRGVVETAVRKAVEEGHLRPGTDPKLLAFELHGLMYGLHHVRLHDPQAPELARRALHDLFDRYRADAGPATPPR</sequence>
<dbReference type="InterPro" id="IPR009057">
    <property type="entry name" value="Homeodomain-like_sf"/>
</dbReference>
<keyword evidence="7" id="KW-1185">Reference proteome</keyword>
<dbReference type="SUPFAM" id="SSF48498">
    <property type="entry name" value="Tetracyclin repressor-like, C-terminal domain"/>
    <property type="match status" value="1"/>
</dbReference>
<evidence type="ECO:0000256" key="1">
    <source>
        <dbReference type="ARBA" id="ARBA00023015"/>
    </source>
</evidence>
<dbReference type="EMBL" id="VLJS01000124">
    <property type="protein sequence ID" value="TWH02727.1"/>
    <property type="molecule type" value="Genomic_DNA"/>
</dbReference>
<dbReference type="GO" id="GO:0003677">
    <property type="term" value="F:DNA binding"/>
    <property type="evidence" value="ECO:0007669"/>
    <property type="project" value="UniProtKB-UniRule"/>
</dbReference>
<protein>
    <submittedName>
        <fullName evidence="6">TetR family transcriptional regulator</fullName>
    </submittedName>
</protein>
<keyword evidence="3" id="KW-0804">Transcription</keyword>
<dbReference type="Gene3D" id="1.10.357.10">
    <property type="entry name" value="Tetracycline Repressor, domain 2"/>
    <property type="match status" value="1"/>
</dbReference>
<accession>A0A562CZ21</accession>
<dbReference type="SUPFAM" id="SSF46689">
    <property type="entry name" value="Homeodomain-like"/>
    <property type="match status" value="1"/>
</dbReference>
<evidence type="ECO:0000313" key="6">
    <source>
        <dbReference type="EMBL" id="TWH02727.1"/>
    </source>
</evidence>
<dbReference type="Gene3D" id="1.10.10.60">
    <property type="entry name" value="Homeodomain-like"/>
    <property type="match status" value="1"/>
</dbReference>
<evidence type="ECO:0000256" key="2">
    <source>
        <dbReference type="ARBA" id="ARBA00023125"/>
    </source>
</evidence>
<dbReference type="Pfam" id="PF00440">
    <property type="entry name" value="TetR_N"/>
    <property type="match status" value="1"/>
</dbReference>
<name>A0A562CZ21_9GAMM</name>
<keyword evidence="1" id="KW-0805">Transcription regulation</keyword>
<dbReference type="PROSITE" id="PS50977">
    <property type="entry name" value="HTH_TETR_2"/>
    <property type="match status" value="1"/>
</dbReference>
<dbReference type="InterPro" id="IPR036271">
    <property type="entry name" value="Tet_transcr_reg_TetR-rel_C_sf"/>
</dbReference>
<feature type="domain" description="HTH tetR-type" evidence="5">
    <location>
        <begin position="12"/>
        <end position="72"/>
    </location>
</feature>
<evidence type="ECO:0000313" key="7">
    <source>
        <dbReference type="Proteomes" id="UP000321583"/>
    </source>
</evidence>
<dbReference type="AlphaFoldDB" id="A0A562CZ21"/>
<feature type="DNA-binding region" description="H-T-H motif" evidence="4">
    <location>
        <begin position="35"/>
        <end position="54"/>
    </location>
</feature>
<dbReference type="PANTHER" id="PTHR47506">
    <property type="entry name" value="TRANSCRIPTIONAL REGULATORY PROTEIN"/>
    <property type="match status" value="1"/>
</dbReference>
<evidence type="ECO:0000256" key="3">
    <source>
        <dbReference type="ARBA" id="ARBA00023163"/>
    </source>
</evidence>
<dbReference type="PRINTS" id="PR00455">
    <property type="entry name" value="HTHTETR"/>
</dbReference>
<dbReference type="Pfam" id="PF16925">
    <property type="entry name" value="TetR_C_13"/>
    <property type="match status" value="1"/>
</dbReference>
<proteinExistence type="predicted"/>
<dbReference type="Proteomes" id="UP000321583">
    <property type="component" value="Unassembled WGS sequence"/>
</dbReference>
<dbReference type="RefSeq" id="WP_028915601.1">
    <property type="nucleotide sequence ID" value="NZ_VLJS01000124.1"/>
</dbReference>
<organism evidence="6 7">
    <name type="scientific">Pseudoxanthomonas taiwanensis J19</name>
    <dbReference type="NCBI Taxonomy" id="935569"/>
    <lineage>
        <taxon>Bacteria</taxon>
        <taxon>Pseudomonadati</taxon>
        <taxon>Pseudomonadota</taxon>
        <taxon>Gammaproteobacteria</taxon>
        <taxon>Lysobacterales</taxon>
        <taxon>Lysobacteraceae</taxon>
        <taxon>Pseudoxanthomonas</taxon>
    </lineage>
</organism>
<reference evidence="6 7" key="1">
    <citation type="submission" date="2019-07" db="EMBL/GenBank/DDBJ databases">
        <title>Genome sequencing of lignin-degrading bacterial isolates.</title>
        <authorList>
            <person name="Gladden J."/>
        </authorList>
    </citation>
    <scope>NUCLEOTIDE SEQUENCE [LARGE SCALE GENOMIC DNA]</scope>
    <source>
        <strain evidence="6 7">J19</strain>
    </source>
</reference>
<dbReference type="PANTHER" id="PTHR47506:SF6">
    <property type="entry name" value="HTH-TYPE TRANSCRIPTIONAL REPRESSOR NEMR"/>
    <property type="match status" value="1"/>
</dbReference>
<comment type="caution">
    <text evidence="6">The sequence shown here is derived from an EMBL/GenBank/DDBJ whole genome shotgun (WGS) entry which is preliminary data.</text>
</comment>
<dbReference type="InterPro" id="IPR001647">
    <property type="entry name" value="HTH_TetR"/>
</dbReference>
<gene>
    <name evidence="6" type="ORF">L613_000900000080</name>
</gene>